<evidence type="ECO:0000313" key="1">
    <source>
        <dbReference type="EMBL" id="KAL2053596.1"/>
    </source>
</evidence>
<dbReference type="EMBL" id="JBHFEH010000020">
    <property type="protein sequence ID" value="KAL2053596.1"/>
    <property type="molecule type" value="Genomic_DNA"/>
</dbReference>
<reference evidence="1 2" key="1">
    <citation type="submission" date="2024-09" db="EMBL/GenBank/DDBJ databases">
        <title>Rethinking Asexuality: The Enigmatic Case of Functional Sexual Genes in Lepraria (Stereocaulaceae).</title>
        <authorList>
            <person name="Doellman M."/>
            <person name="Sun Y."/>
            <person name="Barcenas-Pena A."/>
            <person name="Lumbsch H.T."/>
            <person name="Grewe F."/>
        </authorList>
    </citation>
    <scope>NUCLEOTIDE SEQUENCE [LARGE SCALE GENOMIC DNA]</scope>
    <source>
        <strain evidence="1 2">Grewe 0041</strain>
    </source>
</reference>
<comment type="caution">
    <text evidence="1">The sequence shown here is derived from an EMBL/GenBank/DDBJ whole genome shotgun (WGS) entry which is preliminary data.</text>
</comment>
<gene>
    <name evidence="1" type="ORF">ABVK25_006249</name>
</gene>
<dbReference type="Gene3D" id="3.60.21.10">
    <property type="match status" value="1"/>
</dbReference>
<evidence type="ECO:0000313" key="2">
    <source>
        <dbReference type="Proteomes" id="UP001590951"/>
    </source>
</evidence>
<dbReference type="PANTHER" id="PTHR12905:SF16">
    <property type="entry name" value="SER_THR PROTEIN PHOSPHATASE FAMILY PROTEIN (AFU_ORTHOLOGUE AFUA_1G06000)"/>
    <property type="match status" value="1"/>
</dbReference>
<organism evidence="1 2">
    <name type="scientific">Lepraria finkii</name>
    <dbReference type="NCBI Taxonomy" id="1340010"/>
    <lineage>
        <taxon>Eukaryota</taxon>
        <taxon>Fungi</taxon>
        <taxon>Dikarya</taxon>
        <taxon>Ascomycota</taxon>
        <taxon>Pezizomycotina</taxon>
        <taxon>Lecanoromycetes</taxon>
        <taxon>OSLEUM clade</taxon>
        <taxon>Lecanoromycetidae</taxon>
        <taxon>Lecanorales</taxon>
        <taxon>Lecanorineae</taxon>
        <taxon>Stereocaulaceae</taxon>
        <taxon>Lepraria</taxon>
    </lineage>
</organism>
<dbReference type="Proteomes" id="UP001590951">
    <property type="component" value="Unassembled WGS sequence"/>
</dbReference>
<name>A0ABR4B9P5_9LECA</name>
<dbReference type="InterPro" id="IPR051693">
    <property type="entry name" value="UPF0046_metallophosphoest"/>
</dbReference>
<dbReference type="PANTHER" id="PTHR12905">
    <property type="entry name" value="METALLOPHOSPHOESTERASE"/>
    <property type="match status" value="1"/>
</dbReference>
<accession>A0ABR4B9P5</accession>
<protein>
    <recommendedName>
        <fullName evidence="3">Calcineurin-like phosphoesterase domain-containing protein</fullName>
    </recommendedName>
</protein>
<dbReference type="InterPro" id="IPR029052">
    <property type="entry name" value="Metallo-depent_PP-like"/>
</dbReference>
<dbReference type="SUPFAM" id="SSF56300">
    <property type="entry name" value="Metallo-dependent phosphatases"/>
    <property type="match status" value="1"/>
</dbReference>
<keyword evidence="2" id="KW-1185">Reference proteome</keyword>
<sequence>MAIELRKTRFVCLSDTHNASPADGAFKLPKGDVLIHAGDLTKQGTFAELQKTLNWIEQAEFEVKIVVAGKSFRYT</sequence>
<proteinExistence type="predicted"/>
<evidence type="ECO:0008006" key="3">
    <source>
        <dbReference type="Google" id="ProtNLM"/>
    </source>
</evidence>